<dbReference type="GO" id="GO:0016757">
    <property type="term" value="F:glycosyltransferase activity"/>
    <property type="evidence" value="ECO:0007669"/>
    <property type="project" value="UniProtKB-KW"/>
</dbReference>
<evidence type="ECO:0000256" key="7">
    <source>
        <dbReference type="ARBA" id="ARBA00023136"/>
    </source>
</evidence>
<accession>A0A363CW79</accession>
<keyword evidence="6 8" id="KW-1133">Transmembrane helix</keyword>
<dbReference type="CDD" id="cd04187">
    <property type="entry name" value="DPM1_like_bac"/>
    <property type="match status" value="1"/>
</dbReference>
<evidence type="ECO:0000256" key="6">
    <source>
        <dbReference type="ARBA" id="ARBA00022989"/>
    </source>
</evidence>
<evidence type="ECO:0000313" key="10">
    <source>
        <dbReference type="EMBL" id="PUE63339.1"/>
    </source>
</evidence>
<evidence type="ECO:0000256" key="2">
    <source>
        <dbReference type="ARBA" id="ARBA00022676"/>
    </source>
</evidence>
<name>A0A363CW79_9BACT</name>
<dbReference type="PANTHER" id="PTHR48090">
    <property type="entry name" value="UNDECAPRENYL-PHOSPHATE 4-DEOXY-4-FORMAMIDO-L-ARABINOSE TRANSFERASE-RELATED"/>
    <property type="match status" value="1"/>
</dbReference>
<dbReference type="SUPFAM" id="SSF53448">
    <property type="entry name" value="Nucleotide-diphospho-sugar transferases"/>
    <property type="match status" value="1"/>
</dbReference>
<keyword evidence="5" id="KW-0448">Lipopolysaccharide biosynthesis</keyword>
<gene>
    <name evidence="10" type="ORF">B0174_11855</name>
</gene>
<keyword evidence="2" id="KW-0328">Glycosyltransferase</keyword>
<dbReference type="GO" id="GO:0005886">
    <property type="term" value="C:plasma membrane"/>
    <property type="evidence" value="ECO:0007669"/>
    <property type="project" value="TreeGrafter"/>
</dbReference>
<feature type="transmembrane region" description="Helical" evidence="8">
    <location>
        <begin position="265"/>
        <end position="285"/>
    </location>
</feature>
<dbReference type="OrthoDB" id="9802649at2"/>
<dbReference type="EMBL" id="MUXE01000031">
    <property type="protein sequence ID" value="PUE63339.1"/>
    <property type="molecule type" value="Genomic_DNA"/>
</dbReference>
<keyword evidence="3 10" id="KW-0808">Transferase</keyword>
<evidence type="ECO:0000256" key="5">
    <source>
        <dbReference type="ARBA" id="ARBA00022985"/>
    </source>
</evidence>
<dbReference type="AlphaFoldDB" id="A0A363CW79"/>
<evidence type="ECO:0000256" key="1">
    <source>
        <dbReference type="ARBA" id="ARBA00022475"/>
    </source>
</evidence>
<dbReference type="InterPro" id="IPR001173">
    <property type="entry name" value="Glyco_trans_2-like"/>
</dbReference>
<keyword evidence="7 8" id="KW-0472">Membrane</keyword>
<feature type="transmembrane region" description="Helical" evidence="8">
    <location>
        <begin position="231"/>
        <end position="253"/>
    </location>
</feature>
<dbReference type="GO" id="GO:0009103">
    <property type="term" value="P:lipopolysaccharide biosynthetic process"/>
    <property type="evidence" value="ECO:0007669"/>
    <property type="project" value="UniProtKB-KW"/>
</dbReference>
<dbReference type="InterPro" id="IPR029044">
    <property type="entry name" value="Nucleotide-diphossugar_trans"/>
</dbReference>
<keyword evidence="4 8" id="KW-0812">Transmembrane</keyword>
<proteinExistence type="predicted"/>
<evidence type="ECO:0000256" key="3">
    <source>
        <dbReference type="ARBA" id="ARBA00022679"/>
    </source>
</evidence>
<comment type="caution">
    <text evidence="10">The sequence shown here is derived from an EMBL/GenBank/DDBJ whole genome shotgun (WGS) entry which is preliminary data.</text>
</comment>
<protein>
    <submittedName>
        <fullName evidence="10">Glycosyltransferase</fullName>
    </submittedName>
</protein>
<evidence type="ECO:0000259" key="9">
    <source>
        <dbReference type="Pfam" id="PF00535"/>
    </source>
</evidence>
<evidence type="ECO:0000256" key="4">
    <source>
        <dbReference type="ARBA" id="ARBA00022692"/>
    </source>
</evidence>
<dbReference type="Proteomes" id="UP000251135">
    <property type="component" value="Unassembled WGS sequence"/>
</dbReference>
<feature type="domain" description="Glycosyltransferase 2-like" evidence="9">
    <location>
        <begin position="4"/>
        <end position="164"/>
    </location>
</feature>
<keyword evidence="1" id="KW-1003">Cell membrane</keyword>
<dbReference type="Pfam" id="PF00535">
    <property type="entry name" value="Glycos_transf_2"/>
    <property type="match status" value="1"/>
</dbReference>
<keyword evidence="11" id="KW-1185">Reference proteome</keyword>
<dbReference type="Gene3D" id="3.90.550.10">
    <property type="entry name" value="Spore Coat Polysaccharide Biosynthesis Protein SpsA, Chain A"/>
    <property type="match status" value="1"/>
</dbReference>
<sequence>MHISIVTPIYGCCSSLNSLYERLNRTLSTITNDFEIIMVNDASPDNAWEGIKELALKDKRVKGINLSRNFGQHKAITAGLDYASGDWIVVMDCDLQDQPEEIVKLYNKAQEGYDIVFGRRSERKDGFFKKLSSKLFYKVYDYFTESKVDNTIANFSIISKKVLDSLKELREQNRMYPLFINWIGFNKTEIDIEHAKREEGKSSYTIKKLIDLAIDSIVSQSNKPLKLSIKFGFIVSLLSLFYAFWLIVRYFLFSIPTEGWTSVMVSIYFIGGLLFANMGILGLYIGKIFDETKNRPIYIVQETT</sequence>
<dbReference type="InterPro" id="IPR050256">
    <property type="entry name" value="Glycosyltransferase_2"/>
</dbReference>
<evidence type="ECO:0000256" key="8">
    <source>
        <dbReference type="SAM" id="Phobius"/>
    </source>
</evidence>
<dbReference type="PANTHER" id="PTHR48090:SF3">
    <property type="entry name" value="UNDECAPRENYL-PHOSPHATE 4-DEOXY-4-FORMAMIDO-L-ARABINOSE TRANSFERASE"/>
    <property type="match status" value="1"/>
</dbReference>
<organism evidence="10 11">
    <name type="scientific">Arcobacter caeni</name>
    <dbReference type="NCBI Taxonomy" id="1912877"/>
    <lineage>
        <taxon>Bacteria</taxon>
        <taxon>Pseudomonadati</taxon>
        <taxon>Campylobacterota</taxon>
        <taxon>Epsilonproteobacteria</taxon>
        <taxon>Campylobacterales</taxon>
        <taxon>Arcobacteraceae</taxon>
        <taxon>Arcobacter</taxon>
    </lineage>
</organism>
<reference evidence="10 11" key="1">
    <citation type="submission" date="2017-02" db="EMBL/GenBank/DDBJ databases">
        <title>Arcobacter caeni sp. nov, a new Arcobacter species isolated from reclaimed water.</title>
        <authorList>
            <person name="Figueras M.J."/>
            <person name="Perez-Cataluna A."/>
            <person name="Salas-Masso N."/>
        </authorList>
    </citation>
    <scope>NUCLEOTIDE SEQUENCE [LARGE SCALE GENOMIC DNA]</scope>
    <source>
        <strain evidence="10 11">RW17-10</strain>
    </source>
</reference>
<evidence type="ECO:0000313" key="11">
    <source>
        <dbReference type="Proteomes" id="UP000251135"/>
    </source>
</evidence>